<dbReference type="SMART" id="SM00418">
    <property type="entry name" value="HTH_ARSR"/>
    <property type="match status" value="1"/>
</dbReference>
<dbReference type="EMBL" id="JACHGN010000007">
    <property type="protein sequence ID" value="MBB5133809.1"/>
    <property type="molecule type" value="Genomic_DNA"/>
</dbReference>
<protein>
    <submittedName>
        <fullName evidence="2">DNA-binding transcriptional ArsR family regulator</fullName>
    </submittedName>
</protein>
<keyword evidence="2" id="KW-0238">DNA-binding</keyword>
<dbReference type="InterPro" id="IPR036388">
    <property type="entry name" value="WH-like_DNA-bd_sf"/>
</dbReference>
<dbReference type="RefSeq" id="WP_185050779.1">
    <property type="nucleotide sequence ID" value="NZ_BAABIX010000073.1"/>
</dbReference>
<dbReference type="InterPro" id="IPR001845">
    <property type="entry name" value="HTH_ArsR_DNA-bd_dom"/>
</dbReference>
<evidence type="ECO:0000313" key="2">
    <source>
        <dbReference type="EMBL" id="MBB5133809.1"/>
    </source>
</evidence>
<evidence type="ECO:0000259" key="1">
    <source>
        <dbReference type="SMART" id="SM00418"/>
    </source>
</evidence>
<dbReference type="CDD" id="cd00090">
    <property type="entry name" value="HTH_ARSR"/>
    <property type="match status" value="1"/>
</dbReference>
<name>A0A840P486_9ACTN</name>
<organism evidence="2 3">
    <name type="scientific">Thermocatellispora tengchongensis</name>
    <dbReference type="NCBI Taxonomy" id="1073253"/>
    <lineage>
        <taxon>Bacteria</taxon>
        <taxon>Bacillati</taxon>
        <taxon>Actinomycetota</taxon>
        <taxon>Actinomycetes</taxon>
        <taxon>Streptosporangiales</taxon>
        <taxon>Streptosporangiaceae</taxon>
        <taxon>Thermocatellispora</taxon>
    </lineage>
</organism>
<dbReference type="GO" id="GO:0003677">
    <property type="term" value="F:DNA binding"/>
    <property type="evidence" value="ECO:0007669"/>
    <property type="project" value="UniProtKB-KW"/>
</dbReference>
<feature type="domain" description="HTH arsR-type" evidence="1">
    <location>
        <begin position="24"/>
        <end position="100"/>
    </location>
</feature>
<reference evidence="2 3" key="1">
    <citation type="submission" date="2020-08" db="EMBL/GenBank/DDBJ databases">
        <title>Genomic Encyclopedia of Type Strains, Phase IV (KMG-IV): sequencing the most valuable type-strain genomes for metagenomic binning, comparative biology and taxonomic classification.</title>
        <authorList>
            <person name="Goeker M."/>
        </authorList>
    </citation>
    <scope>NUCLEOTIDE SEQUENCE [LARGE SCALE GENOMIC DNA]</scope>
    <source>
        <strain evidence="2 3">DSM 45615</strain>
    </source>
</reference>
<dbReference type="SUPFAM" id="SSF46785">
    <property type="entry name" value="Winged helix' DNA-binding domain"/>
    <property type="match status" value="1"/>
</dbReference>
<evidence type="ECO:0000313" key="3">
    <source>
        <dbReference type="Proteomes" id="UP000578449"/>
    </source>
</evidence>
<dbReference type="Pfam" id="PF12840">
    <property type="entry name" value="HTH_20"/>
    <property type="match status" value="1"/>
</dbReference>
<dbReference type="InterPro" id="IPR036390">
    <property type="entry name" value="WH_DNA-bd_sf"/>
</dbReference>
<dbReference type="InterPro" id="IPR011991">
    <property type="entry name" value="ArsR-like_HTH"/>
</dbReference>
<keyword evidence="3" id="KW-1185">Reference proteome</keyword>
<sequence>MATDPAPLAIDSPGGESYEIDDPKILQLVYDPLRFRLLLLTSAEPRTVTELAEAVGRPRGRLYYHVHKLEEHGLLTVAGQHTVGTRVEHSYRARYSSFRLSPALRGHPLARAHAPLPGVVHDLVDRQLDAYAALAAESPVLLLNRQRRLSPERAAEFRRRAAELMEEFLGDGAPADDEGTWYAGTLLVTPAAAPVPGPPARS</sequence>
<comment type="caution">
    <text evidence="2">The sequence shown here is derived from an EMBL/GenBank/DDBJ whole genome shotgun (WGS) entry which is preliminary data.</text>
</comment>
<proteinExistence type="predicted"/>
<dbReference type="Proteomes" id="UP000578449">
    <property type="component" value="Unassembled WGS sequence"/>
</dbReference>
<dbReference type="AlphaFoldDB" id="A0A840P486"/>
<dbReference type="Gene3D" id="1.10.10.10">
    <property type="entry name" value="Winged helix-like DNA-binding domain superfamily/Winged helix DNA-binding domain"/>
    <property type="match status" value="1"/>
</dbReference>
<accession>A0A840P486</accession>
<dbReference type="GO" id="GO:0003700">
    <property type="term" value="F:DNA-binding transcription factor activity"/>
    <property type="evidence" value="ECO:0007669"/>
    <property type="project" value="InterPro"/>
</dbReference>
<gene>
    <name evidence="2" type="ORF">HNP84_003535</name>
</gene>